<organism evidence="2 3">
    <name type="scientific">Marasmiellus scandens</name>
    <dbReference type="NCBI Taxonomy" id="2682957"/>
    <lineage>
        <taxon>Eukaryota</taxon>
        <taxon>Fungi</taxon>
        <taxon>Dikarya</taxon>
        <taxon>Basidiomycota</taxon>
        <taxon>Agaricomycotina</taxon>
        <taxon>Agaricomycetes</taxon>
        <taxon>Agaricomycetidae</taxon>
        <taxon>Agaricales</taxon>
        <taxon>Marasmiineae</taxon>
        <taxon>Omphalotaceae</taxon>
        <taxon>Marasmiellus</taxon>
    </lineage>
</organism>
<keyword evidence="3" id="KW-1185">Reference proteome</keyword>
<dbReference type="Proteomes" id="UP001498398">
    <property type="component" value="Unassembled WGS sequence"/>
</dbReference>
<evidence type="ECO:0000313" key="3">
    <source>
        <dbReference type="Proteomes" id="UP001498398"/>
    </source>
</evidence>
<evidence type="ECO:0000256" key="1">
    <source>
        <dbReference type="SAM" id="MobiDB-lite"/>
    </source>
</evidence>
<feature type="compositionally biased region" description="Low complexity" evidence="1">
    <location>
        <begin position="41"/>
        <end position="66"/>
    </location>
</feature>
<feature type="region of interest" description="Disordered" evidence="1">
    <location>
        <begin position="1"/>
        <end position="69"/>
    </location>
</feature>
<accession>A0ABR1IUT9</accession>
<dbReference type="EMBL" id="JBANRG010000074">
    <property type="protein sequence ID" value="KAK7439198.1"/>
    <property type="molecule type" value="Genomic_DNA"/>
</dbReference>
<protein>
    <submittedName>
        <fullName evidence="2">Uncharacterized protein</fullName>
    </submittedName>
</protein>
<sequence>MTPLTPASNVSSSSAPSVSAKGGVSSSMPSNPTKAATAQGSSSTPTKTTKASSSQNKASSSKSQAKCPQIDPFTMMGNAFCCEDETSPLLFSKGKKKAKASSFGYWVVRCHSFVLVTTDENQATQEYLRAVDLGSGSPVLFGTDDVDAAMRFKETGVVEP</sequence>
<feature type="compositionally biased region" description="Low complexity" evidence="1">
    <location>
        <begin position="1"/>
        <end position="27"/>
    </location>
</feature>
<name>A0ABR1IUT9_9AGAR</name>
<feature type="compositionally biased region" description="Polar residues" evidence="1">
    <location>
        <begin position="28"/>
        <end position="40"/>
    </location>
</feature>
<comment type="caution">
    <text evidence="2">The sequence shown here is derived from an EMBL/GenBank/DDBJ whole genome shotgun (WGS) entry which is preliminary data.</text>
</comment>
<proteinExistence type="predicted"/>
<gene>
    <name evidence="2" type="ORF">VKT23_017688</name>
</gene>
<evidence type="ECO:0000313" key="2">
    <source>
        <dbReference type="EMBL" id="KAK7439198.1"/>
    </source>
</evidence>
<reference evidence="2 3" key="1">
    <citation type="submission" date="2024-01" db="EMBL/GenBank/DDBJ databases">
        <title>A draft genome for the cacao thread blight pathogen Marasmiellus scandens.</title>
        <authorList>
            <person name="Baruah I.K."/>
            <person name="Leung J."/>
            <person name="Bukari Y."/>
            <person name="Amoako-Attah I."/>
            <person name="Meinhardt L.W."/>
            <person name="Bailey B.A."/>
            <person name="Cohen S.P."/>
        </authorList>
    </citation>
    <scope>NUCLEOTIDE SEQUENCE [LARGE SCALE GENOMIC DNA]</scope>
    <source>
        <strain evidence="2 3">GH-19</strain>
    </source>
</reference>